<dbReference type="Pfam" id="PF00300">
    <property type="entry name" value="His_Phos_1"/>
    <property type="match status" value="1"/>
</dbReference>
<dbReference type="EMBL" id="NAFI01000190">
    <property type="protein sequence ID" value="OSJ01668.1"/>
    <property type="molecule type" value="Genomic_DNA"/>
</dbReference>
<proteinExistence type="predicted"/>
<dbReference type="GO" id="GO:0005737">
    <property type="term" value="C:cytoplasm"/>
    <property type="evidence" value="ECO:0007669"/>
    <property type="project" value="TreeGrafter"/>
</dbReference>
<organism evidence="1 2">
    <name type="scientific">Bradyrhizobium canariense</name>
    <dbReference type="NCBI Taxonomy" id="255045"/>
    <lineage>
        <taxon>Bacteria</taxon>
        <taxon>Pseudomonadati</taxon>
        <taxon>Pseudomonadota</taxon>
        <taxon>Alphaproteobacteria</taxon>
        <taxon>Hyphomicrobiales</taxon>
        <taxon>Nitrobacteraceae</taxon>
        <taxon>Bradyrhizobium</taxon>
    </lineage>
</organism>
<dbReference type="InterPro" id="IPR013078">
    <property type="entry name" value="His_Pase_superF_clade-1"/>
</dbReference>
<dbReference type="Proteomes" id="UP000193553">
    <property type="component" value="Unassembled WGS sequence"/>
</dbReference>
<accession>A0A1X3FMM2</accession>
<comment type="caution">
    <text evidence="1">The sequence shown here is derived from an EMBL/GenBank/DDBJ whole genome shotgun (WGS) entry which is preliminary data.</text>
</comment>
<dbReference type="RefSeq" id="WP_018460365.1">
    <property type="nucleotide sequence ID" value="NZ_JAFBBN010000001.1"/>
</dbReference>
<dbReference type="SMART" id="SM00855">
    <property type="entry name" value="PGAM"/>
    <property type="match status" value="1"/>
</dbReference>
<name>A0A1X3FMM2_9BRAD</name>
<dbReference type="InterPro" id="IPR050275">
    <property type="entry name" value="PGM_Phosphatase"/>
</dbReference>
<dbReference type="GO" id="GO:0016791">
    <property type="term" value="F:phosphatase activity"/>
    <property type="evidence" value="ECO:0007669"/>
    <property type="project" value="TreeGrafter"/>
</dbReference>
<dbReference type="PANTHER" id="PTHR48100:SF1">
    <property type="entry name" value="HISTIDINE PHOSPHATASE FAMILY PROTEIN-RELATED"/>
    <property type="match status" value="1"/>
</dbReference>
<sequence length="199" mass="22021">MAKIIHLIRHGHHALLGRTLCGRMKGVELDDLGCEEIARCADTFTPPPSMVQSSPQRRCMQSACILAARFGLPVEIVPALDELDYGEWTGLSFEALARDPRWSRWNEQRGTNRPPGGESMRSLQKRVVAHLEQLRNDHGSGTVVVAVSHAEPIRAALLHYSRKELDDFLSIEIDPGSVSTLSVDNRGLKITGINQRVPA</sequence>
<gene>
    <name evidence="1" type="ORF">BSZ18_38325</name>
</gene>
<dbReference type="InterPro" id="IPR029033">
    <property type="entry name" value="His_PPase_superfam"/>
</dbReference>
<dbReference type="CDD" id="cd07067">
    <property type="entry name" value="HP_PGM_like"/>
    <property type="match status" value="1"/>
</dbReference>
<reference evidence="1 2" key="1">
    <citation type="submission" date="2017-03" db="EMBL/GenBank/DDBJ databases">
        <title>Whole genome sequences of fourteen strains of Bradyrhizobium canariense and one strain of Bradyrhizobium japonicum isolated from Lupinus (Papilionoideae: Genisteae) species in Algeria.</title>
        <authorList>
            <person name="Crovadore J."/>
            <person name="Chekireb D."/>
            <person name="Brachmann A."/>
            <person name="Chablais R."/>
            <person name="Cochard B."/>
            <person name="Lefort F."/>
        </authorList>
    </citation>
    <scope>NUCLEOTIDE SEQUENCE [LARGE SCALE GENOMIC DNA]</scope>
    <source>
        <strain evidence="1 2">UBMA195</strain>
    </source>
</reference>
<evidence type="ECO:0000313" key="1">
    <source>
        <dbReference type="EMBL" id="OSJ01668.1"/>
    </source>
</evidence>
<evidence type="ECO:0000313" key="2">
    <source>
        <dbReference type="Proteomes" id="UP000193553"/>
    </source>
</evidence>
<dbReference type="OrthoDB" id="9783269at2"/>
<dbReference type="PANTHER" id="PTHR48100">
    <property type="entry name" value="BROAD-SPECIFICITY PHOSPHATASE YOR283W-RELATED"/>
    <property type="match status" value="1"/>
</dbReference>
<dbReference type="Gene3D" id="3.40.50.1240">
    <property type="entry name" value="Phosphoglycerate mutase-like"/>
    <property type="match status" value="1"/>
</dbReference>
<protein>
    <submittedName>
        <fullName evidence="1">Histidine phosphatase</fullName>
    </submittedName>
</protein>
<dbReference type="AlphaFoldDB" id="A0A1X3FMM2"/>
<dbReference type="SUPFAM" id="SSF53254">
    <property type="entry name" value="Phosphoglycerate mutase-like"/>
    <property type="match status" value="1"/>
</dbReference>